<dbReference type="EMBL" id="OOIL02002010">
    <property type="protein sequence ID" value="VFQ79741.1"/>
    <property type="molecule type" value="Genomic_DNA"/>
</dbReference>
<keyword evidence="1 2" id="KW-0694">RNA-binding</keyword>
<evidence type="ECO:0000313" key="6">
    <source>
        <dbReference type="Proteomes" id="UP000595140"/>
    </source>
</evidence>
<feature type="domain" description="RRM" evidence="4">
    <location>
        <begin position="83"/>
        <end position="157"/>
    </location>
</feature>
<evidence type="ECO:0000313" key="5">
    <source>
        <dbReference type="EMBL" id="VFQ79741.1"/>
    </source>
</evidence>
<evidence type="ECO:0000256" key="3">
    <source>
        <dbReference type="SAM" id="MobiDB-lite"/>
    </source>
</evidence>
<name>A0A484LTA6_9ASTE</name>
<dbReference type="GO" id="GO:0005730">
    <property type="term" value="C:nucleolus"/>
    <property type="evidence" value="ECO:0007669"/>
    <property type="project" value="TreeGrafter"/>
</dbReference>
<dbReference type="InterPro" id="IPR000504">
    <property type="entry name" value="RRM_dom"/>
</dbReference>
<dbReference type="AlphaFoldDB" id="A0A484LTA6"/>
<gene>
    <name evidence="5" type="ORF">CCAM_LOCUS21517</name>
</gene>
<keyword evidence="6" id="KW-1185">Reference proteome</keyword>
<reference evidence="5 6" key="1">
    <citation type="submission" date="2018-04" db="EMBL/GenBank/DDBJ databases">
        <authorList>
            <person name="Vogel A."/>
        </authorList>
    </citation>
    <scope>NUCLEOTIDE SEQUENCE [LARGE SCALE GENOMIC DNA]</scope>
</reference>
<dbReference type="InterPro" id="IPR035979">
    <property type="entry name" value="RBD_domain_sf"/>
</dbReference>
<feature type="compositionally biased region" description="Basic and acidic residues" evidence="3">
    <location>
        <begin position="43"/>
        <end position="55"/>
    </location>
</feature>
<accession>A0A484LTA6</accession>
<dbReference type="Gene3D" id="3.30.70.330">
    <property type="match status" value="1"/>
</dbReference>
<sequence>MMKVKKPVQKIVKIRSHKRRPLRRVVLKTHASSEFSEEEEEEPSKTPKKAKDVKMVDATSMTQSEKRAPKTPATLNAPEQESKPIFIGNLSWSIQNAHVEDFFKDVGEIKEVCFASSDDGTFKGYGHVEFTTCEAATKALELNGQQWLGRDVRLDLA</sequence>
<feature type="region of interest" description="Disordered" evidence="3">
    <location>
        <begin position="27"/>
        <end position="80"/>
    </location>
</feature>
<evidence type="ECO:0000256" key="2">
    <source>
        <dbReference type="PROSITE-ProRule" id="PRU00176"/>
    </source>
</evidence>
<organism evidence="5 6">
    <name type="scientific">Cuscuta campestris</name>
    <dbReference type="NCBI Taxonomy" id="132261"/>
    <lineage>
        <taxon>Eukaryota</taxon>
        <taxon>Viridiplantae</taxon>
        <taxon>Streptophyta</taxon>
        <taxon>Embryophyta</taxon>
        <taxon>Tracheophyta</taxon>
        <taxon>Spermatophyta</taxon>
        <taxon>Magnoliopsida</taxon>
        <taxon>eudicotyledons</taxon>
        <taxon>Gunneridae</taxon>
        <taxon>Pentapetalae</taxon>
        <taxon>asterids</taxon>
        <taxon>lamiids</taxon>
        <taxon>Solanales</taxon>
        <taxon>Convolvulaceae</taxon>
        <taxon>Cuscuteae</taxon>
        <taxon>Cuscuta</taxon>
        <taxon>Cuscuta subgen. Grammica</taxon>
        <taxon>Cuscuta sect. Cleistogrammica</taxon>
    </lineage>
</organism>
<dbReference type="Proteomes" id="UP000595140">
    <property type="component" value="Unassembled WGS sequence"/>
</dbReference>
<dbReference type="OrthoDB" id="439808at2759"/>
<evidence type="ECO:0000259" key="4">
    <source>
        <dbReference type="PROSITE" id="PS50102"/>
    </source>
</evidence>
<dbReference type="Pfam" id="PF00076">
    <property type="entry name" value="RRM_1"/>
    <property type="match status" value="1"/>
</dbReference>
<dbReference type="InterPro" id="IPR012677">
    <property type="entry name" value="Nucleotide-bd_a/b_plait_sf"/>
</dbReference>
<dbReference type="GO" id="GO:0003723">
    <property type="term" value="F:RNA binding"/>
    <property type="evidence" value="ECO:0007669"/>
    <property type="project" value="UniProtKB-UniRule"/>
</dbReference>
<dbReference type="PANTHER" id="PTHR23236">
    <property type="entry name" value="EUKARYOTIC TRANSLATION INITIATION FACTOR 4B/4H"/>
    <property type="match status" value="1"/>
</dbReference>
<dbReference type="PANTHER" id="PTHR23236:SF11">
    <property type="entry name" value="EUKARYOTIC TRANSLATION INITIATION FACTOR 4H"/>
    <property type="match status" value="1"/>
</dbReference>
<evidence type="ECO:0000256" key="1">
    <source>
        <dbReference type="ARBA" id="ARBA00022884"/>
    </source>
</evidence>
<dbReference type="SMART" id="SM00360">
    <property type="entry name" value="RRM"/>
    <property type="match status" value="1"/>
</dbReference>
<dbReference type="PROSITE" id="PS50102">
    <property type="entry name" value="RRM"/>
    <property type="match status" value="1"/>
</dbReference>
<proteinExistence type="predicted"/>
<protein>
    <recommendedName>
        <fullName evidence="4">RRM domain-containing protein</fullName>
    </recommendedName>
</protein>
<dbReference type="SUPFAM" id="SSF54928">
    <property type="entry name" value="RNA-binding domain, RBD"/>
    <property type="match status" value="1"/>
</dbReference>